<dbReference type="SUPFAM" id="SSF54593">
    <property type="entry name" value="Glyoxalase/Bleomycin resistance protein/Dihydroxybiphenyl dioxygenase"/>
    <property type="match status" value="1"/>
</dbReference>
<organism evidence="1 2">
    <name type="scientific">Nocardia speluncae</name>
    <dbReference type="NCBI Taxonomy" id="419477"/>
    <lineage>
        <taxon>Bacteria</taxon>
        <taxon>Bacillati</taxon>
        <taxon>Actinomycetota</taxon>
        <taxon>Actinomycetes</taxon>
        <taxon>Mycobacteriales</taxon>
        <taxon>Nocardiaceae</taxon>
        <taxon>Nocardia</taxon>
    </lineage>
</organism>
<name>A0A846XGM5_9NOCA</name>
<dbReference type="EMBL" id="JAAXOO010000002">
    <property type="protein sequence ID" value="NKY33034.1"/>
    <property type="molecule type" value="Genomic_DNA"/>
</dbReference>
<dbReference type="Gene3D" id="3.10.180.10">
    <property type="entry name" value="2,3-Dihydroxybiphenyl 1,2-Dioxygenase, domain 1"/>
    <property type="match status" value="1"/>
</dbReference>
<proteinExistence type="predicted"/>
<dbReference type="InterPro" id="IPR029068">
    <property type="entry name" value="Glyas_Bleomycin-R_OHBP_Dase"/>
</dbReference>
<sequence length="148" mass="15932">MSPDVADGTEEQFPRLDHVGVLVRDLEQASAQWQSRFAVPITSTFEAPALNIRATFFNLGSAKIELYTIDEPKTLEYALGSAPAKIDHIALAFGASLSDADLNGCTIRGPGRPDPISSPFRIGSSDHIWTEPPGIDILLQLITPSDTA</sequence>
<evidence type="ECO:0000313" key="2">
    <source>
        <dbReference type="Proteomes" id="UP000565715"/>
    </source>
</evidence>
<reference evidence="1 2" key="1">
    <citation type="submission" date="2020-04" db="EMBL/GenBank/DDBJ databases">
        <title>MicrobeNet Type strains.</title>
        <authorList>
            <person name="Nicholson A.C."/>
        </authorList>
    </citation>
    <scope>NUCLEOTIDE SEQUENCE [LARGE SCALE GENOMIC DNA]</scope>
    <source>
        <strain evidence="1 2">DSM 45078</strain>
    </source>
</reference>
<dbReference type="AlphaFoldDB" id="A0A846XGM5"/>
<accession>A0A846XGM5</accession>
<dbReference type="Proteomes" id="UP000565715">
    <property type="component" value="Unassembled WGS sequence"/>
</dbReference>
<gene>
    <name evidence="1" type="ORF">HGA13_08105</name>
</gene>
<evidence type="ECO:0008006" key="3">
    <source>
        <dbReference type="Google" id="ProtNLM"/>
    </source>
</evidence>
<protein>
    <recommendedName>
        <fullName evidence="3">VOC domain-containing protein</fullName>
    </recommendedName>
</protein>
<keyword evidence="2" id="KW-1185">Reference proteome</keyword>
<evidence type="ECO:0000313" key="1">
    <source>
        <dbReference type="EMBL" id="NKY33034.1"/>
    </source>
</evidence>
<comment type="caution">
    <text evidence="1">The sequence shown here is derived from an EMBL/GenBank/DDBJ whole genome shotgun (WGS) entry which is preliminary data.</text>
</comment>